<dbReference type="PANTHER" id="PTHR35601">
    <property type="entry name" value="TOXIN RELE"/>
    <property type="match status" value="1"/>
</dbReference>
<accession>A0A1F5ZQR5</accession>
<dbReference type="STRING" id="1798375.A2773_06895"/>
<dbReference type="NCBIfam" id="TIGR02385">
    <property type="entry name" value="RelE_StbE"/>
    <property type="match status" value="1"/>
</dbReference>
<protein>
    <recommendedName>
        <fullName evidence="5">Addiction module toxin RelE</fullName>
    </recommendedName>
</protein>
<dbReference type="EMBL" id="MFJE01000011">
    <property type="protein sequence ID" value="OGG14799.1"/>
    <property type="molecule type" value="Genomic_DNA"/>
</dbReference>
<evidence type="ECO:0008006" key="5">
    <source>
        <dbReference type="Google" id="ProtNLM"/>
    </source>
</evidence>
<keyword evidence="2" id="KW-1277">Toxin-antitoxin system</keyword>
<comment type="similarity">
    <text evidence="1">Belongs to the RelE toxin family.</text>
</comment>
<evidence type="ECO:0000313" key="3">
    <source>
        <dbReference type="EMBL" id="OGG14799.1"/>
    </source>
</evidence>
<dbReference type="Gene3D" id="3.30.2310.20">
    <property type="entry name" value="RelE-like"/>
    <property type="match status" value="1"/>
</dbReference>
<dbReference type="AlphaFoldDB" id="A0A1F5ZQR5"/>
<proteinExistence type="inferred from homology"/>
<dbReference type="InterPro" id="IPR007712">
    <property type="entry name" value="RelE/ParE_toxin"/>
</dbReference>
<evidence type="ECO:0000313" key="4">
    <source>
        <dbReference type="Proteomes" id="UP000177383"/>
    </source>
</evidence>
<dbReference type="InterPro" id="IPR035093">
    <property type="entry name" value="RelE/ParE_toxin_dom_sf"/>
</dbReference>
<gene>
    <name evidence="3" type="ORF">A2773_06895</name>
</gene>
<comment type="caution">
    <text evidence="3">The sequence shown here is derived from an EMBL/GenBank/DDBJ whole genome shotgun (WGS) entry which is preliminary data.</text>
</comment>
<dbReference type="Pfam" id="PF05016">
    <property type="entry name" value="ParE_toxin"/>
    <property type="match status" value="1"/>
</dbReference>
<dbReference type="PANTHER" id="PTHR35601:SF1">
    <property type="entry name" value="TOXIN RELE"/>
    <property type="match status" value="1"/>
</dbReference>
<dbReference type="Proteomes" id="UP000177383">
    <property type="component" value="Unassembled WGS sequence"/>
</dbReference>
<evidence type="ECO:0000256" key="2">
    <source>
        <dbReference type="ARBA" id="ARBA00022649"/>
    </source>
</evidence>
<reference evidence="3 4" key="1">
    <citation type="journal article" date="2016" name="Nat. Commun.">
        <title>Thousands of microbial genomes shed light on interconnected biogeochemical processes in an aquifer system.</title>
        <authorList>
            <person name="Anantharaman K."/>
            <person name="Brown C.T."/>
            <person name="Hug L.A."/>
            <person name="Sharon I."/>
            <person name="Castelle C.J."/>
            <person name="Probst A.J."/>
            <person name="Thomas B.C."/>
            <person name="Singh A."/>
            <person name="Wilkins M.J."/>
            <person name="Karaoz U."/>
            <person name="Brodie E.L."/>
            <person name="Williams K.H."/>
            <person name="Hubbard S.S."/>
            <person name="Banfield J.F."/>
        </authorList>
    </citation>
    <scope>NUCLEOTIDE SEQUENCE [LARGE SCALE GENOMIC DNA]</scope>
</reference>
<name>A0A1F5ZQR5_9BACT</name>
<evidence type="ECO:0000256" key="1">
    <source>
        <dbReference type="ARBA" id="ARBA00006226"/>
    </source>
</evidence>
<dbReference type="SUPFAM" id="SSF143011">
    <property type="entry name" value="RelE-like"/>
    <property type="match status" value="1"/>
</dbReference>
<organism evidence="3 4">
    <name type="scientific">Candidatus Gottesmanbacteria bacterium RIFCSPHIGHO2_01_FULL_39_10</name>
    <dbReference type="NCBI Taxonomy" id="1798375"/>
    <lineage>
        <taxon>Bacteria</taxon>
        <taxon>Candidatus Gottesmaniibacteriota</taxon>
    </lineage>
</organism>
<sequence length="80" mass="9371">MNLSYKPQVIKQLKKLPLSEKKKVIRKLELLANDPLTGKQLKGELAGFRSLRVWPYRIIYEISKDEITVYSIAHRQGVYK</sequence>